<sequence>MVEKAKRRFCECAEIKCICDDDEIETTIDGQGKIGMCCGCGASYSPSRTKIVNGVEYGPCCLGDW</sequence>
<accession>A0A402D5N7</accession>
<dbReference type="RefSeq" id="WP_119324821.1">
    <property type="nucleotide sequence ID" value="NZ_AP025739.1"/>
</dbReference>
<dbReference type="Proteomes" id="UP000287394">
    <property type="component" value="Chromosome"/>
</dbReference>
<keyword evidence="2" id="KW-1185">Reference proteome</keyword>
<name>A0A402D5N7_9BACT</name>
<proteinExistence type="predicted"/>
<dbReference type="AlphaFoldDB" id="A0A402D5N7"/>
<protein>
    <submittedName>
        <fullName evidence="1">Uncharacterized protein</fullName>
    </submittedName>
</protein>
<gene>
    <name evidence="1" type="ORF">CCAX7_54850</name>
</gene>
<dbReference type="EMBL" id="AP025739">
    <property type="protein sequence ID" value="BDI33434.1"/>
    <property type="molecule type" value="Genomic_DNA"/>
</dbReference>
<dbReference type="KEGG" id="ccot:CCAX7_54850"/>
<evidence type="ECO:0000313" key="1">
    <source>
        <dbReference type="EMBL" id="BDI33434.1"/>
    </source>
</evidence>
<organism evidence="1 2">
    <name type="scientific">Capsulimonas corticalis</name>
    <dbReference type="NCBI Taxonomy" id="2219043"/>
    <lineage>
        <taxon>Bacteria</taxon>
        <taxon>Bacillati</taxon>
        <taxon>Armatimonadota</taxon>
        <taxon>Armatimonadia</taxon>
        <taxon>Capsulimonadales</taxon>
        <taxon>Capsulimonadaceae</taxon>
        <taxon>Capsulimonas</taxon>
    </lineage>
</organism>
<evidence type="ECO:0000313" key="2">
    <source>
        <dbReference type="Proteomes" id="UP000287394"/>
    </source>
</evidence>
<reference evidence="1 2" key="1">
    <citation type="journal article" date="2019" name="Int. J. Syst. Evol. Microbiol.">
        <title>Capsulimonas corticalis gen. nov., sp. nov., an aerobic capsulated bacterium, of a novel bacterial order, Capsulimonadales ord. nov., of the class Armatimonadia of the phylum Armatimonadetes.</title>
        <authorList>
            <person name="Li J."/>
            <person name="Kudo C."/>
            <person name="Tonouchi A."/>
        </authorList>
    </citation>
    <scope>NUCLEOTIDE SEQUENCE [LARGE SCALE GENOMIC DNA]</scope>
    <source>
        <strain evidence="1 2">AX-7</strain>
    </source>
</reference>